<feature type="compositionally biased region" description="Pro residues" evidence="9">
    <location>
        <begin position="327"/>
        <end position="338"/>
    </location>
</feature>
<keyword evidence="5 8" id="KW-0175">Coiled coil</keyword>
<sequence>MKQSTAILLSSVRRRLVQIPTAALTLPKRSVITLPQPTTSDVAFPTPPLNTLHPELLHASQIHPPSESSSSPSSSSSFQTSSSSGPFIDISSNASPNSSSPPPSSHSNHPYAGQHVQPTSAPALVEPLNLPRPPHSPPRSKEFHPHPFDTHSIVKHLEKSTIESGVARELMLATRALVIARTEKARDQLMSKEDMENQAYLFRAALSELRTVLSLRTRNEEATRRSLTMITEREVESLDVRIKESMEQLKHDIEIELENRKADTRVEQKAYEIAIEELNNKFTISLGDLRTDIEQYKWDTTRKGIVGIAIFVLFIVGSTTLLTEFPPTTPPAPAPPPLSTSSSSFQSCIW</sequence>
<keyword evidence="6" id="KW-0496">Mitochondrion</keyword>
<feature type="region of interest" description="Disordered" evidence="9">
    <location>
        <begin position="61"/>
        <end position="148"/>
    </location>
</feature>
<dbReference type="PANTHER" id="PTHR14360:SF12">
    <property type="entry name" value="MOZ PROTEIN REPRESENTS A CHROMATIN-ASSOCIATED ACETYLTRANSFERASE"/>
    <property type="match status" value="1"/>
</dbReference>
<accession>A0A0F7SVZ2</accession>
<evidence type="ECO:0000256" key="8">
    <source>
        <dbReference type="SAM" id="Coils"/>
    </source>
</evidence>
<name>A0A0F7SVZ2_PHARH</name>
<feature type="transmembrane region" description="Helical" evidence="10">
    <location>
        <begin position="304"/>
        <end position="323"/>
    </location>
</feature>
<evidence type="ECO:0000256" key="5">
    <source>
        <dbReference type="ARBA" id="ARBA00023054"/>
    </source>
</evidence>
<dbReference type="EMBL" id="LN483157">
    <property type="protein sequence ID" value="CED84158.1"/>
    <property type="molecule type" value="Genomic_DNA"/>
</dbReference>
<reference evidence="11" key="1">
    <citation type="submission" date="2014-08" db="EMBL/GenBank/DDBJ databases">
        <authorList>
            <person name="Sharma Rahul"/>
            <person name="Thines Marco"/>
        </authorList>
    </citation>
    <scope>NUCLEOTIDE SEQUENCE</scope>
</reference>
<evidence type="ECO:0000256" key="4">
    <source>
        <dbReference type="ARBA" id="ARBA00022989"/>
    </source>
</evidence>
<evidence type="ECO:0000256" key="7">
    <source>
        <dbReference type="ARBA" id="ARBA00023136"/>
    </source>
</evidence>
<dbReference type="InterPro" id="IPR024461">
    <property type="entry name" value="CCDC90-like"/>
</dbReference>
<evidence type="ECO:0000256" key="2">
    <source>
        <dbReference type="ARBA" id="ARBA00004370"/>
    </source>
</evidence>
<evidence type="ECO:0000256" key="9">
    <source>
        <dbReference type="SAM" id="MobiDB-lite"/>
    </source>
</evidence>
<feature type="compositionally biased region" description="Basic and acidic residues" evidence="9">
    <location>
        <begin position="139"/>
        <end position="148"/>
    </location>
</feature>
<evidence type="ECO:0000256" key="3">
    <source>
        <dbReference type="ARBA" id="ARBA00022692"/>
    </source>
</evidence>
<evidence type="ECO:0000256" key="10">
    <source>
        <dbReference type="SAM" id="Phobius"/>
    </source>
</evidence>
<dbReference type="PANTHER" id="PTHR14360">
    <property type="entry name" value="PROTEIN FMP32, MITOCHONDRIAL"/>
    <property type="match status" value="1"/>
</dbReference>
<keyword evidence="4 10" id="KW-1133">Transmembrane helix</keyword>
<keyword evidence="7 10" id="KW-0472">Membrane</keyword>
<feature type="coiled-coil region" evidence="8">
    <location>
        <begin position="243"/>
        <end position="281"/>
    </location>
</feature>
<feature type="compositionally biased region" description="Low complexity" evidence="9">
    <location>
        <begin position="339"/>
        <end position="350"/>
    </location>
</feature>
<feature type="region of interest" description="Disordered" evidence="9">
    <location>
        <begin position="327"/>
        <end position="350"/>
    </location>
</feature>
<organism evidence="11">
    <name type="scientific">Phaffia rhodozyma</name>
    <name type="common">Yeast</name>
    <name type="synonym">Xanthophyllomyces dendrorhous</name>
    <dbReference type="NCBI Taxonomy" id="264483"/>
    <lineage>
        <taxon>Eukaryota</taxon>
        <taxon>Fungi</taxon>
        <taxon>Dikarya</taxon>
        <taxon>Basidiomycota</taxon>
        <taxon>Agaricomycotina</taxon>
        <taxon>Tremellomycetes</taxon>
        <taxon>Cystofilobasidiales</taxon>
        <taxon>Mrakiaceae</taxon>
        <taxon>Phaffia</taxon>
    </lineage>
</organism>
<evidence type="ECO:0000256" key="6">
    <source>
        <dbReference type="ARBA" id="ARBA00023128"/>
    </source>
</evidence>
<dbReference type="Pfam" id="PF07798">
    <property type="entry name" value="CCDC90-like"/>
    <property type="match status" value="1"/>
</dbReference>
<protein>
    <submittedName>
        <fullName evidence="11">Uncharacterized protein</fullName>
    </submittedName>
</protein>
<feature type="compositionally biased region" description="Low complexity" evidence="9">
    <location>
        <begin position="64"/>
        <end position="98"/>
    </location>
</feature>
<evidence type="ECO:0000256" key="1">
    <source>
        <dbReference type="ARBA" id="ARBA00004173"/>
    </source>
</evidence>
<comment type="subcellular location">
    <subcellularLocation>
        <location evidence="2">Membrane</location>
    </subcellularLocation>
    <subcellularLocation>
        <location evidence="1">Mitochondrion</location>
    </subcellularLocation>
</comment>
<dbReference type="GO" id="GO:0016020">
    <property type="term" value="C:membrane"/>
    <property type="evidence" value="ECO:0007669"/>
    <property type="project" value="UniProtKB-SubCell"/>
</dbReference>
<proteinExistence type="predicted"/>
<dbReference type="GO" id="GO:0005739">
    <property type="term" value="C:mitochondrion"/>
    <property type="evidence" value="ECO:0007669"/>
    <property type="project" value="UniProtKB-SubCell"/>
</dbReference>
<evidence type="ECO:0000313" key="11">
    <source>
        <dbReference type="EMBL" id="CED84158.1"/>
    </source>
</evidence>
<keyword evidence="3 10" id="KW-0812">Transmembrane</keyword>
<dbReference type="AlphaFoldDB" id="A0A0F7SVZ2"/>